<evidence type="ECO:0000256" key="2">
    <source>
        <dbReference type="ARBA" id="ARBA00022884"/>
    </source>
</evidence>
<dbReference type="CDD" id="cd02799">
    <property type="entry name" value="tRNA_bind_EMAP-II_like"/>
    <property type="match status" value="1"/>
</dbReference>
<feature type="compositionally biased region" description="Basic and acidic residues" evidence="4">
    <location>
        <begin position="224"/>
        <end position="238"/>
    </location>
</feature>
<dbReference type="InterPro" id="IPR051270">
    <property type="entry name" value="Tyrosine-tRNA_ligase_regulator"/>
</dbReference>
<protein>
    <recommendedName>
        <fullName evidence="5">tRNA-binding domain-containing protein</fullName>
    </recommendedName>
</protein>
<keyword evidence="1 3" id="KW-0820">tRNA-binding</keyword>
<comment type="caution">
    <text evidence="6">The sequence shown here is derived from an EMBL/GenBank/DDBJ whole genome shotgun (WGS) entry which is preliminary data.</text>
</comment>
<evidence type="ECO:0000256" key="4">
    <source>
        <dbReference type="SAM" id="MobiDB-lite"/>
    </source>
</evidence>
<name>A0A9W7G514_9STRA</name>
<feature type="domain" description="TRNA-binding" evidence="5">
    <location>
        <begin position="263"/>
        <end position="367"/>
    </location>
</feature>
<evidence type="ECO:0000256" key="3">
    <source>
        <dbReference type="PROSITE-ProRule" id="PRU00209"/>
    </source>
</evidence>
<organism evidence="6 7">
    <name type="scientific">Triparma columacea</name>
    <dbReference type="NCBI Taxonomy" id="722753"/>
    <lineage>
        <taxon>Eukaryota</taxon>
        <taxon>Sar</taxon>
        <taxon>Stramenopiles</taxon>
        <taxon>Ochrophyta</taxon>
        <taxon>Bolidophyceae</taxon>
        <taxon>Parmales</taxon>
        <taxon>Triparmaceae</taxon>
        <taxon>Triparma</taxon>
    </lineage>
</organism>
<keyword evidence="2 3" id="KW-0694">RNA-binding</keyword>
<evidence type="ECO:0000313" key="7">
    <source>
        <dbReference type="Proteomes" id="UP001165065"/>
    </source>
</evidence>
<feature type="compositionally biased region" description="Basic and acidic residues" evidence="4">
    <location>
        <begin position="201"/>
        <end position="210"/>
    </location>
</feature>
<dbReference type="InterPro" id="IPR012340">
    <property type="entry name" value="NA-bd_OB-fold"/>
</dbReference>
<feature type="region of interest" description="Disordered" evidence="4">
    <location>
        <begin position="196"/>
        <end position="259"/>
    </location>
</feature>
<evidence type="ECO:0000259" key="5">
    <source>
        <dbReference type="PROSITE" id="PS50886"/>
    </source>
</evidence>
<dbReference type="Gene3D" id="2.40.50.140">
    <property type="entry name" value="Nucleic acid-binding proteins"/>
    <property type="match status" value="1"/>
</dbReference>
<dbReference type="AlphaFoldDB" id="A0A9W7G514"/>
<evidence type="ECO:0000256" key="1">
    <source>
        <dbReference type="ARBA" id="ARBA00022555"/>
    </source>
</evidence>
<dbReference type="InterPro" id="IPR002547">
    <property type="entry name" value="tRNA-bd_dom"/>
</dbReference>
<dbReference type="PROSITE" id="PS50886">
    <property type="entry name" value="TRBD"/>
    <property type="match status" value="1"/>
</dbReference>
<proteinExistence type="predicted"/>
<dbReference type="OrthoDB" id="19141at2759"/>
<gene>
    <name evidence="6" type="ORF">TrCOL_g4440</name>
</gene>
<keyword evidence="7" id="KW-1185">Reference proteome</keyword>
<accession>A0A9W7G514</accession>
<dbReference type="GO" id="GO:0000049">
    <property type="term" value="F:tRNA binding"/>
    <property type="evidence" value="ECO:0007669"/>
    <property type="project" value="UniProtKB-UniRule"/>
</dbReference>
<dbReference type="PANTHER" id="PTHR11586:SF33">
    <property type="entry name" value="AMINOACYL TRNA SYNTHASE COMPLEX-INTERACTING MULTIFUNCTIONAL PROTEIN 1"/>
    <property type="match status" value="1"/>
</dbReference>
<dbReference type="Pfam" id="PF01588">
    <property type="entry name" value="tRNA_bind"/>
    <property type="match status" value="1"/>
</dbReference>
<reference evidence="7" key="1">
    <citation type="journal article" date="2023" name="Commun. Biol.">
        <title>Genome analysis of Parmales, the sister group of diatoms, reveals the evolutionary specialization of diatoms from phago-mixotrophs to photoautotrophs.</title>
        <authorList>
            <person name="Ban H."/>
            <person name="Sato S."/>
            <person name="Yoshikawa S."/>
            <person name="Yamada K."/>
            <person name="Nakamura Y."/>
            <person name="Ichinomiya M."/>
            <person name="Sato N."/>
            <person name="Blanc-Mathieu R."/>
            <person name="Endo H."/>
            <person name="Kuwata A."/>
            <person name="Ogata H."/>
        </authorList>
    </citation>
    <scope>NUCLEOTIDE SEQUENCE [LARGE SCALE GENOMIC DNA]</scope>
</reference>
<dbReference type="Proteomes" id="UP001165065">
    <property type="component" value="Unassembled WGS sequence"/>
</dbReference>
<dbReference type="SUPFAM" id="SSF50249">
    <property type="entry name" value="Nucleic acid-binding proteins"/>
    <property type="match status" value="1"/>
</dbReference>
<sequence>MAPSSSPTLGELVVPKNIPPLLSFLLMTLRLHFHVGVKTGPNLSLSIQGSSSELTDYYTVLATLQKMFVSTVAVASQAVQGVEGGLVKEKGLGKKELAALISRCGENQSFINGTPCISLGDLYVYFSLKGDEKFEGDWFSRWHSCVASFVAESVNDPVGFSDVGLIGKVETQSLNGAKTADPVFVELASANVVVGSGGDSQGKEGGDKKAGGKAVVGAGGGMSEEEKKAAREKREAAKAAKAAKKPPKEKAAAAAAPTADGPTVGALEIRVGKLVKVWPHETADKLFCEDIDLGPELGIRQIASGLRPFYKQEDMEGKLVMVLCNLKKRNLVGFPSHGMVMCASNDDHTDVELVIPPEGVPLGERIICAGFDTPPEPENKVAKKKIFEKIAPELVTDNNGVPTYKGVQFMTTKGPCVAEKKMKGGHVA</sequence>
<dbReference type="EMBL" id="BRYA01000062">
    <property type="protein sequence ID" value="GMI36115.1"/>
    <property type="molecule type" value="Genomic_DNA"/>
</dbReference>
<dbReference type="PANTHER" id="PTHR11586">
    <property type="entry name" value="TRNA-AMINOACYLATION COFACTOR ARC1 FAMILY MEMBER"/>
    <property type="match status" value="1"/>
</dbReference>
<evidence type="ECO:0000313" key="6">
    <source>
        <dbReference type="EMBL" id="GMI36115.1"/>
    </source>
</evidence>